<feature type="region of interest" description="Disordered" evidence="1">
    <location>
        <begin position="1"/>
        <end position="28"/>
    </location>
</feature>
<dbReference type="PANTHER" id="PTHR14614:SF97">
    <property type="entry name" value="S-ADENOSYL-L-METHIONINE-DEPENDENT METHYLTRANSFERASES SUPERFAMILY PROTEIN"/>
    <property type="match status" value="1"/>
</dbReference>
<reference evidence="2 3" key="1">
    <citation type="submission" date="2016-09" db="EMBL/GenBank/DDBJ databases">
        <title>Extensive genetic diversity and differential bi-allelic expression allows diatom success in the polar Southern Ocean.</title>
        <authorList>
            <consortium name="DOE Joint Genome Institute"/>
            <person name="Mock T."/>
            <person name="Otillar R.P."/>
            <person name="Strauss J."/>
            <person name="Dupont C."/>
            <person name="Frickenhaus S."/>
            <person name="Maumus F."/>
            <person name="Mcmullan M."/>
            <person name="Sanges R."/>
            <person name="Schmutz J."/>
            <person name="Toseland A."/>
            <person name="Valas R."/>
            <person name="Veluchamy A."/>
            <person name="Ward B.J."/>
            <person name="Allen A."/>
            <person name="Barry K."/>
            <person name="Falciatore A."/>
            <person name="Ferrante M."/>
            <person name="Fortunato A.E."/>
            <person name="Gloeckner G."/>
            <person name="Gruber A."/>
            <person name="Hipkin R."/>
            <person name="Janech M."/>
            <person name="Kroth P."/>
            <person name="Leese F."/>
            <person name="Lindquist E."/>
            <person name="Lyon B.R."/>
            <person name="Martin J."/>
            <person name="Mayer C."/>
            <person name="Parker M."/>
            <person name="Quesneville H."/>
            <person name="Raymond J."/>
            <person name="Uhlig C."/>
            <person name="Valentin K.U."/>
            <person name="Worden A.Z."/>
            <person name="Armbrust E.V."/>
            <person name="Bowler C."/>
            <person name="Green B."/>
            <person name="Moulton V."/>
            <person name="Van Oosterhout C."/>
            <person name="Grigoriev I."/>
        </authorList>
    </citation>
    <scope>NUCLEOTIDE SEQUENCE [LARGE SCALE GENOMIC DNA]</scope>
    <source>
        <strain evidence="2 3">CCMP1102</strain>
    </source>
</reference>
<evidence type="ECO:0000313" key="2">
    <source>
        <dbReference type="EMBL" id="OEU12187.1"/>
    </source>
</evidence>
<evidence type="ECO:0000313" key="3">
    <source>
        <dbReference type="Proteomes" id="UP000095751"/>
    </source>
</evidence>
<dbReference type="Gene3D" id="3.40.50.150">
    <property type="entry name" value="Vaccinia Virus protein VP39"/>
    <property type="match status" value="1"/>
</dbReference>
<dbReference type="InParanoid" id="A0A1E7F239"/>
<keyword evidence="3" id="KW-1185">Reference proteome</keyword>
<gene>
    <name evidence="2" type="ORF">FRACYDRAFT_191843</name>
</gene>
<sequence length="367" mass="40430">MRLISPELLCGEEPASNKNNYDDEQEEEHVGPITFHITLPSISLPSLTSSSSSSSSSSDDDNVIPYHHHHQQHHHQSRRLEFNCRDRSCGVLLPTEPSVPAIVLDGRTDPFFFEPGFSLEAMTGFQIWPGSRLVVEAFTCSSSNSNNNIVVDSIAVPPLSSGMNILEVGAGCGAVGTCLAAAGGNVLITDLSILVEHGIWPNLRRNTIKYAPTSNDNYNNHDPVPIGKGWASAAVIDWFQPLSLQLSNDTISNVDIIVACDCLFLKKLIDPLLNMISDIFDAAAARNDNNDCKLLFTYERRNMMGLFISLEDLLEKIVNERGWLVECLSWRTISVEDDGEHDLYLFQVVSLPLPSTTITSTSTRTTK</sequence>
<dbReference type="InterPro" id="IPR029063">
    <property type="entry name" value="SAM-dependent_MTases_sf"/>
</dbReference>
<dbReference type="Pfam" id="PF10294">
    <property type="entry name" value="Methyltransf_16"/>
    <property type="match status" value="1"/>
</dbReference>
<proteinExistence type="predicted"/>
<dbReference type="OrthoDB" id="407325at2759"/>
<dbReference type="AlphaFoldDB" id="A0A1E7F239"/>
<evidence type="ECO:0000256" key="1">
    <source>
        <dbReference type="SAM" id="MobiDB-lite"/>
    </source>
</evidence>
<name>A0A1E7F239_9STRA</name>
<feature type="region of interest" description="Disordered" evidence="1">
    <location>
        <begin position="46"/>
        <end position="79"/>
    </location>
</feature>
<protein>
    <recommendedName>
        <fullName evidence="4">S-adenosyl-L-methionine-dependent methyltransferase</fullName>
    </recommendedName>
</protein>
<dbReference type="SUPFAM" id="SSF53335">
    <property type="entry name" value="S-adenosyl-L-methionine-dependent methyltransferases"/>
    <property type="match status" value="1"/>
</dbReference>
<feature type="compositionally biased region" description="Low complexity" evidence="1">
    <location>
        <begin position="46"/>
        <end position="57"/>
    </location>
</feature>
<dbReference type="InterPro" id="IPR019410">
    <property type="entry name" value="Methyltransf_16"/>
</dbReference>
<feature type="compositionally biased region" description="Basic residues" evidence="1">
    <location>
        <begin position="66"/>
        <end position="77"/>
    </location>
</feature>
<dbReference type="PANTHER" id="PTHR14614">
    <property type="entry name" value="HEPATOCELLULAR CARCINOMA-ASSOCIATED ANTIGEN"/>
    <property type="match status" value="1"/>
</dbReference>
<organism evidence="2 3">
    <name type="scientific">Fragilariopsis cylindrus CCMP1102</name>
    <dbReference type="NCBI Taxonomy" id="635003"/>
    <lineage>
        <taxon>Eukaryota</taxon>
        <taxon>Sar</taxon>
        <taxon>Stramenopiles</taxon>
        <taxon>Ochrophyta</taxon>
        <taxon>Bacillariophyta</taxon>
        <taxon>Bacillariophyceae</taxon>
        <taxon>Bacillariophycidae</taxon>
        <taxon>Bacillariales</taxon>
        <taxon>Bacillariaceae</taxon>
        <taxon>Fragilariopsis</taxon>
    </lineage>
</organism>
<dbReference type="KEGG" id="fcy:FRACYDRAFT_191843"/>
<dbReference type="Proteomes" id="UP000095751">
    <property type="component" value="Unassembled WGS sequence"/>
</dbReference>
<accession>A0A1E7F239</accession>
<dbReference type="EMBL" id="KV784365">
    <property type="protein sequence ID" value="OEU12187.1"/>
    <property type="molecule type" value="Genomic_DNA"/>
</dbReference>
<evidence type="ECO:0008006" key="4">
    <source>
        <dbReference type="Google" id="ProtNLM"/>
    </source>
</evidence>